<feature type="coiled-coil region" evidence="1">
    <location>
        <begin position="458"/>
        <end position="536"/>
    </location>
</feature>
<accession>K1XGA3</accession>
<feature type="region of interest" description="Disordered" evidence="2">
    <location>
        <begin position="569"/>
        <end position="594"/>
    </location>
</feature>
<feature type="compositionally biased region" description="Polar residues" evidence="2">
    <location>
        <begin position="166"/>
        <end position="176"/>
    </location>
</feature>
<keyword evidence="1" id="KW-0175">Coiled coil</keyword>
<organism evidence="3 4">
    <name type="scientific">Marssonina brunnea f. sp. multigermtubi (strain MB_m1)</name>
    <name type="common">Marssonina leaf spot fungus</name>
    <dbReference type="NCBI Taxonomy" id="1072389"/>
    <lineage>
        <taxon>Eukaryota</taxon>
        <taxon>Fungi</taxon>
        <taxon>Dikarya</taxon>
        <taxon>Ascomycota</taxon>
        <taxon>Pezizomycotina</taxon>
        <taxon>Leotiomycetes</taxon>
        <taxon>Helotiales</taxon>
        <taxon>Drepanopezizaceae</taxon>
        <taxon>Drepanopeziza</taxon>
    </lineage>
</organism>
<evidence type="ECO:0000256" key="2">
    <source>
        <dbReference type="SAM" id="MobiDB-lite"/>
    </source>
</evidence>
<feature type="region of interest" description="Disordered" evidence="2">
    <location>
        <begin position="160"/>
        <end position="221"/>
    </location>
</feature>
<gene>
    <name evidence="3" type="ORF">MBM_01795</name>
</gene>
<reference evidence="3 4" key="1">
    <citation type="journal article" date="2012" name="BMC Genomics">
        <title>Sequencing the genome of Marssonina brunnea reveals fungus-poplar co-evolution.</title>
        <authorList>
            <person name="Zhu S."/>
            <person name="Cao Y.-Z."/>
            <person name="Jiang C."/>
            <person name="Tan B.-Y."/>
            <person name="Wang Z."/>
            <person name="Feng S."/>
            <person name="Zhang L."/>
            <person name="Su X.-H."/>
            <person name="Brejova B."/>
            <person name="Vinar T."/>
            <person name="Xu M."/>
            <person name="Wang M.-X."/>
            <person name="Zhang S.-G."/>
            <person name="Huang M.-R."/>
            <person name="Wu R."/>
            <person name="Zhou Y."/>
        </authorList>
    </citation>
    <scope>NUCLEOTIDE SEQUENCE [LARGE SCALE GENOMIC DNA]</scope>
    <source>
        <strain evidence="3 4">MB_m1</strain>
    </source>
</reference>
<dbReference type="InParanoid" id="K1XGA3"/>
<dbReference type="OrthoDB" id="10450815at2759"/>
<dbReference type="HOGENOM" id="CLU_339824_0_0_1"/>
<feature type="region of interest" description="Disordered" evidence="2">
    <location>
        <begin position="1"/>
        <end position="25"/>
    </location>
</feature>
<evidence type="ECO:0000256" key="1">
    <source>
        <dbReference type="SAM" id="Coils"/>
    </source>
</evidence>
<name>K1XGA3_MARBU</name>
<evidence type="ECO:0000313" key="4">
    <source>
        <dbReference type="Proteomes" id="UP000006753"/>
    </source>
</evidence>
<proteinExistence type="predicted"/>
<evidence type="ECO:0000313" key="3">
    <source>
        <dbReference type="EMBL" id="EKD19843.1"/>
    </source>
</evidence>
<dbReference type="AlphaFoldDB" id="K1XGA3"/>
<feature type="compositionally biased region" description="Polar residues" evidence="2">
    <location>
        <begin position="199"/>
        <end position="214"/>
    </location>
</feature>
<protein>
    <submittedName>
        <fullName evidence="3">Uncharacterized protein</fullName>
    </submittedName>
</protein>
<keyword evidence="4" id="KW-1185">Reference proteome</keyword>
<feature type="region of interest" description="Disordered" evidence="2">
    <location>
        <begin position="65"/>
        <end position="91"/>
    </location>
</feature>
<dbReference type="KEGG" id="mbe:MBM_01795"/>
<sequence>MDNPGYQELKRRRQSVQAERLQHDRVRNELADERRHQYIKDKTENIRVLEARAAAAKKRAVEDEKRKMEDLRRRHDSQLEEMHEKHKEDWKEREMERQKAMKVHKTIIANEMEELERLWADVEKCMEEEILQEEDDSIRARAIEDEEFKQKMLELLDSDSGVAGTGSMSNSLSTITKRPAAPSFLGQGEEKRRHGTPAGASSVSEPNNSTTSQVPVRRPSIALASQGPDLKKLYEVSRFHLGPKFDNSAEFSETISKSLYLQVVQATYRPVFLRKGAQDVEDAADWSFDGKDRVKIDYHRAHCIACIRLDSDRLWPLWMRFKNSDILDDFLEGFRLRYPLVSVYPFASRKALGLHLLVREPKLFCFLHGSQSSRPRIYHRTTFPAVPVTYPQGAMDQYRSVLDQEIKALLLRRNEEDSIRNEEAWRKRAAFKTEIDDQFKTEEDRADARLQQLITVEDDRLKLLKANQKKEMERLTERHTKGLADAEKERSRALKAYSTKGMDCLRNLIAAWDQEQAQLEADIEKEEADIQQARNIEDWENKEKWFNVIMSQTSLVLASGTYSLPVTSPQSPATASTPYRQIPKSSPKHTSTTRSAANFIAPEEIEQDPGKTVFHPSDLNIMTPPREPMDGFAAANDNDILSRGEKRRFSDLQSLHRFSDSDTVGLAAMDISEESSLKKAKTAAPKPVLKLDPRYCFEVTHLFYKRRGAPAEEALELVSETDKKLFLSFGYTMVGPVFQRRGDAKHFESTASWFIERDYVREIHCYDPKHPQHQLVRFQMDNFSVWIKFMSLDVLNDFLDTLQSKWPGKHEDIVYFSEYVAIVVMNLLPLLFSFRR</sequence>
<dbReference type="EMBL" id="JH921430">
    <property type="protein sequence ID" value="EKD19843.1"/>
    <property type="molecule type" value="Genomic_DNA"/>
</dbReference>
<dbReference type="Proteomes" id="UP000006753">
    <property type="component" value="Unassembled WGS sequence"/>
</dbReference>
<feature type="compositionally biased region" description="Polar residues" evidence="2">
    <location>
        <begin position="569"/>
        <end position="579"/>
    </location>
</feature>